<dbReference type="Gene3D" id="1.10.10.10">
    <property type="entry name" value="Winged helix-like DNA-binding domain superfamily/Winged helix DNA-binding domain"/>
    <property type="match status" value="1"/>
</dbReference>
<dbReference type="KEGG" id="mmag:MMAD_46180"/>
<keyword evidence="6" id="KW-1185">Reference proteome</keyword>
<gene>
    <name evidence="5" type="ORF">MMAD_46180</name>
</gene>
<dbReference type="SMART" id="SM00347">
    <property type="entry name" value="HTH_MARR"/>
    <property type="match status" value="1"/>
</dbReference>
<dbReference type="GO" id="GO:0003677">
    <property type="term" value="F:DNA binding"/>
    <property type="evidence" value="ECO:0007669"/>
    <property type="project" value="UniProtKB-KW"/>
</dbReference>
<evidence type="ECO:0000259" key="4">
    <source>
        <dbReference type="PROSITE" id="PS50995"/>
    </source>
</evidence>
<evidence type="ECO:0000256" key="1">
    <source>
        <dbReference type="ARBA" id="ARBA00023015"/>
    </source>
</evidence>
<evidence type="ECO:0000256" key="2">
    <source>
        <dbReference type="ARBA" id="ARBA00023125"/>
    </source>
</evidence>
<keyword evidence="1" id="KW-0805">Transcription regulation</keyword>
<feature type="domain" description="HTH marR-type" evidence="4">
    <location>
        <begin position="22"/>
        <end position="154"/>
    </location>
</feature>
<dbReference type="InterPro" id="IPR036388">
    <property type="entry name" value="WH-like_DNA-bd_sf"/>
</dbReference>
<organism evidence="5 6">
    <name type="scientific">Mycolicibacterium madagascariense</name>
    <dbReference type="NCBI Taxonomy" id="212765"/>
    <lineage>
        <taxon>Bacteria</taxon>
        <taxon>Bacillati</taxon>
        <taxon>Actinomycetota</taxon>
        <taxon>Actinomycetes</taxon>
        <taxon>Mycobacteriales</taxon>
        <taxon>Mycobacteriaceae</taxon>
        <taxon>Mycolicibacterium</taxon>
    </lineage>
</organism>
<dbReference type="InterPro" id="IPR036390">
    <property type="entry name" value="WH_DNA-bd_sf"/>
</dbReference>
<evidence type="ECO:0000313" key="6">
    <source>
        <dbReference type="Proteomes" id="UP000466517"/>
    </source>
</evidence>
<keyword evidence="3" id="KW-0804">Transcription</keyword>
<dbReference type="AlphaFoldDB" id="A0A7I7XMM6"/>
<proteinExistence type="predicted"/>
<dbReference type="GO" id="GO:0003700">
    <property type="term" value="F:DNA-binding transcription factor activity"/>
    <property type="evidence" value="ECO:0007669"/>
    <property type="project" value="InterPro"/>
</dbReference>
<keyword evidence="2" id="KW-0238">DNA-binding</keyword>
<dbReference type="PANTHER" id="PTHR39515">
    <property type="entry name" value="CONSERVED PROTEIN"/>
    <property type="match status" value="1"/>
</dbReference>
<name>A0A7I7XMM6_9MYCO</name>
<dbReference type="PANTHER" id="PTHR39515:SF2">
    <property type="entry name" value="HTH-TYPE TRANSCRIPTIONAL REGULATOR RV0880"/>
    <property type="match status" value="1"/>
</dbReference>
<accession>A0A7I7XMM6</accession>
<sequence length="160" mass="17376">MPTNLVDSLPGVGTVCVVTDPEARLASDLSLAVLRLARQLRFRRPDSPVSLSQLSALSTLDKDGPMTPGALAIRERVRPPSMTRVIASLAELGFVDRCAHPDDGRQVLVSVSPQGHELMEVERRASQEWLQQRLAQLAPAERKTLLAAADLMFAIVDEGT</sequence>
<dbReference type="SUPFAM" id="SSF46785">
    <property type="entry name" value="Winged helix' DNA-binding domain"/>
    <property type="match status" value="1"/>
</dbReference>
<evidence type="ECO:0000313" key="5">
    <source>
        <dbReference type="EMBL" id="BBZ30323.1"/>
    </source>
</evidence>
<reference evidence="5 6" key="1">
    <citation type="journal article" date="2019" name="Emerg. Microbes Infect.">
        <title>Comprehensive subspecies identification of 175 nontuberculous mycobacteria species based on 7547 genomic profiles.</title>
        <authorList>
            <person name="Matsumoto Y."/>
            <person name="Kinjo T."/>
            <person name="Motooka D."/>
            <person name="Nabeya D."/>
            <person name="Jung N."/>
            <person name="Uechi K."/>
            <person name="Horii T."/>
            <person name="Iida T."/>
            <person name="Fujita J."/>
            <person name="Nakamura S."/>
        </authorList>
    </citation>
    <scope>NUCLEOTIDE SEQUENCE [LARGE SCALE GENOMIC DNA]</scope>
    <source>
        <strain evidence="5 6">JCM 13574</strain>
    </source>
</reference>
<dbReference type="InterPro" id="IPR023187">
    <property type="entry name" value="Tscrpt_reg_MarR-type_CS"/>
</dbReference>
<dbReference type="EMBL" id="AP022610">
    <property type="protein sequence ID" value="BBZ30323.1"/>
    <property type="molecule type" value="Genomic_DNA"/>
</dbReference>
<evidence type="ECO:0000256" key="3">
    <source>
        <dbReference type="ARBA" id="ARBA00023163"/>
    </source>
</evidence>
<dbReference type="Proteomes" id="UP000466517">
    <property type="component" value="Chromosome"/>
</dbReference>
<protein>
    <submittedName>
        <fullName evidence="5">Putative HTH-type transcriptional regulator</fullName>
    </submittedName>
</protein>
<dbReference type="Pfam" id="PF01047">
    <property type="entry name" value="MarR"/>
    <property type="match status" value="1"/>
</dbReference>
<dbReference type="InterPro" id="IPR000835">
    <property type="entry name" value="HTH_MarR-typ"/>
</dbReference>
<dbReference type="PROSITE" id="PS01117">
    <property type="entry name" value="HTH_MARR_1"/>
    <property type="match status" value="1"/>
</dbReference>
<dbReference type="InterPro" id="IPR052526">
    <property type="entry name" value="HTH-type_Bedaq_tolerance"/>
</dbReference>
<dbReference type="PROSITE" id="PS50995">
    <property type="entry name" value="HTH_MARR_2"/>
    <property type="match status" value="1"/>
</dbReference>